<proteinExistence type="predicted"/>
<reference evidence="8 9" key="1">
    <citation type="submission" date="2017-11" db="EMBL/GenBank/DDBJ databases">
        <title>De novo assembly and phasing of dikaryotic genomes from two isolates of Puccinia coronata f. sp. avenae, the causal agent of oat crown rust.</title>
        <authorList>
            <person name="Miller M.E."/>
            <person name="Zhang Y."/>
            <person name="Omidvar V."/>
            <person name="Sperschneider J."/>
            <person name="Schwessinger B."/>
            <person name="Raley C."/>
            <person name="Palmer J.M."/>
            <person name="Garnica D."/>
            <person name="Upadhyaya N."/>
            <person name="Rathjen J."/>
            <person name="Taylor J.M."/>
            <person name="Park R.F."/>
            <person name="Dodds P.N."/>
            <person name="Hirsch C.D."/>
            <person name="Kianian S.F."/>
            <person name="Figueroa M."/>
        </authorList>
    </citation>
    <scope>NUCLEOTIDE SEQUENCE [LARGE SCALE GENOMIC DNA]</scope>
    <source>
        <strain evidence="8">12SD80</strain>
    </source>
</reference>
<dbReference type="EMBL" id="PGCI01000001">
    <property type="protein sequence ID" value="PLW52419.1"/>
    <property type="molecule type" value="Genomic_DNA"/>
</dbReference>
<dbReference type="Proteomes" id="UP000235392">
    <property type="component" value="Unassembled WGS sequence"/>
</dbReference>
<keyword evidence="4" id="KW-0255">Endonuclease</keyword>
<keyword evidence="3" id="KW-0540">Nuclease</keyword>
<evidence type="ECO:0000313" key="8">
    <source>
        <dbReference type="EMBL" id="PLW52419.1"/>
    </source>
</evidence>
<evidence type="ECO:0000256" key="1">
    <source>
        <dbReference type="ARBA" id="ARBA00022679"/>
    </source>
</evidence>
<evidence type="ECO:0000259" key="7">
    <source>
        <dbReference type="Pfam" id="PF17917"/>
    </source>
</evidence>
<dbReference type="InterPro" id="IPR041373">
    <property type="entry name" value="RT_RNaseH"/>
</dbReference>
<dbReference type="AlphaFoldDB" id="A0A2N5VQZ2"/>
<dbReference type="SUPFAM" id="SSF56672">
    <property type="entry name" value="DNA/RNA polymerases"/>
    <property type="match status" value="1"/>
</dbReference>
<dbReference type="GO" id="GO:0016787">
    <property type="term" value="F:hydrolase activity"/>
    <property type="evidence" value="ECO:0007669"/>
    <property type="project" value="UniProtKB-KW"/>
</dbReference>
<gene>
    <name evidence="8" type="ORF">PCASD_00069</name>
</gene>
<dbReference type="GO" id="GO:0004519">
    <property type="term" value="F:endonuclease activity"/>
    <property type="evidence" value="ECO:0007669"/>
    <property type="project" value="UniProtKB-KW"/>
</dbReference>
<keyword evidence="5" id="KW-0378">Hydrolase</keyword>
<protein>
    <recommendedName>
        <fullName evidence="7">Reverse transcriptase RNase H-like domain-containing protein</fullName>
    </recommendedName>
</protein>
<keyword evidence="6" id="KW-0695">RNA-directed DNA polymerase</keyword>
<dbReference type="PANTHER" id="PTHR34072">
    <property type="entry name" value="ENZYMATIC POLYPROTEIN-RELATED"/>
    <property type="match status" value="1"/>
</dbReference>
<evidence type="ECO:0000313" key="9">
    <source>
        <dbReference type="Proteomes" id="UP000235392"/>
    </source>
</evidence>
<feature type="domain" description="Reverse transcriptase RNase H-like" evidence="7">
    <location>
        <begin position="9"/>
        <end position="65"/>
    </location>
</feature>
<comment type="caution">
    <text evidence="8">The sequence shown here is derived from an EMBL/GenBank/DDBJ whole genome shotgun (WGS) entry which is preliminary data.</text>
</comment>
<name>A0A2N5VQZ2_9BASI</name>
<evidence type="ECO:0000256" key="4">
    <source>
        <dbReference type="ARBA" id="ARBA00022759"/>
    </source>
</evidence>
<dbReference type="InterPro" id="IPR043502">
    <property type="entry name" value="DNA/RNA_pol_sf"/>
</dbReference>
<keyword evidence="2" id="KW-0548">Nucleotidyltransferase</keyword>
<evidence type="ECO:0000256" key="2">
    <source>
        <dbReference type="ARBA" id="ARBA00022695"/>
    </source>
</evidence>
<evidence type="ECO:0000256" key="5">
    <source>
        <dbReference type="ARBA" id="ARBA00022801"/>
    </source>
</evidence>
<dbReference type="GO" id="GO:0003964">
    <property type="term" value="F:RNA-directed DNA polymerase activity"/>
    <property type="evidence" value="ECO:0007669"/>
    <property type="project" value="UniProtKB-KW"/>
</dbReference>
<sequence length="124" mass="13760">MLIVDYNSDNPLWLFTDASGLGLGAALFQVKDWKEALPIAYESHLMTPAGQNYTVHEQELLAVVHPNKSLVTADSVVCIAALLEFKSVISESPKSQVLSGYNLNPFCSSLRSSLPLIKRRLHYR</sequence>
<organism evidence="8 9">
    <name type="scientific">Puccinia coronata f. sp. avenae</name>
    <dbReference type="NCBI Taxonomy" id="200324"/>
    <lineage>
        <taxon>Eukaryota</taxon>
        <taxon>Fungi</taxon>
        <taxon>Dikarya</taxon>
        <taxon>Basidiomycota</taxon>
        <taxon>Pucciniomycotina</taxon>
        <taxon>Pucciniomycetes</taxon>
        <taxon>Pucciniales</taxon>
        <taxon>Pucciniaceae</taxon>
        <taxon>Puccinia</taxon>
    </lineage>
</organism>
<evidence type="ECO:0000256" key="6">
    <source>
        <dbReference type="ARBA" id="ARBA00022918"/>
    </source>
</evidence>
<dbReference type="Pfam" id="PF17917">
    <property type="entry name" value="RT_RNaseH"/>
    <property type="match status" value="1"/>
</dbReference>
<evidence type="ECO:0000256" key="3">
    <source>
        <dbReference type="ARBA" id="ARBA00022722"/>
    </source>
</evidence>
<keyword evidence="1" id="KW-0808">Transferase</keyword>
<accession>A0A2N5VQZ2</accession>